<dbReference type="VEuPathDB" id="FungiDB:HpaG801017"/>
<name>M4B418_HYAAE</name>
<evidence type="ECO:0000313" key="1">
    <source>
        <dbReference type="EnsemblProtists" id="HpaP801017"/>
    </source>
</evidence>
<protein>
    <submittedName>
        <fullName evidence="1">Uncharacterized protein</fullName>
    </submittedName>
</protein>
<dbReference type="HOGENOM" id="CLU_1558214_0_0_1"/>
<dbReference type="EnsemblProtists" id="HpaT801017">
    <property type="protein sequence ID" value="HpaP801017"/>
    <property type="gene ID" value="HpaG801017"/>
</dbReference>
<organism evidence="1 2">
    <name type="scientific">Hyaloperonospora arabidopsidis (strain Emoy2)</name>
    <name type="common">Downy mildew agent</name>
    <name type="synonym">Peronospora arabidopsidis</name>
    <dbReference type="NCBI Taxonomy" id="559515"/>
    <lineage>
        <taxon>Eukaryota</taxon>
        <taxon>Sar</taxon>
        <taxon>Stramenopiles</taxon>
        <taxon>Oomycota</taxon>
        <taxon>Peronosporomycetes</taxon>
        <taxon>Peronosporales</taxon>
        <taxon>Peronosporaceae</taxon>
        <taxon>Hyaloperonospora</taxon>
    </lineage>
</organism>
<keyword evidence="2" id="KW-1185">Reference proteome</keyword>
<proteinExistence type="predicted"/>
<reference evidence="1" key="2">
    <citation type="submission" date="2015-06" db="UniProtKB">
        <authorList>
            <consortium name="EnsemblProtists"/>
        </authorList>
    </citation>
    <scope>IDENTIFICATION</scope>
    <source>
        <strain evidence="1">Emoy2</strain>
    </source>
</reference>
<dbReference type="Proteomes" id="UP000011713">
    <property type="component" value="Unassembled WGS sequence"/>
</dbReference>
<evidence type="ECO:0000313" key="2">
    <source>
        <dbReference type="Proteomes" id="UP000011713"/>
    </source>
</evidence>
<dbReference type="InParanoid" id="M4B418"/>
<dbReference type="EMBL" id="JH598253">
    <property type="status" value="NOT_ANNOTATED_CDS"/>
    <property type="molecule type" value="Genomic_DNA"/>
</dbReference>
<accession>M4B418</accession>
<reference evidence="2" key="1">
    <citation type="journal article" date="2010" name="Science">
        <title>Signatures of adaptation to obligate biotrophy in the Hyaloperonospora arabidopsidis genome.</title>
        <authorList>
            <person name="Baxter L."/>
            <person name="Tripathy S."/>
            <person name="Ishaque N."/>
            <person name="Boot N."/>
            <person name="Cabral A."/>
            <person name="Kemen E."/>
            <person name="Thines M."/>
            <person name="Ah-Fong A."/>
            <person name="Anderson R."/>
            <person name="Badejoko W."/>
            <person name="Bittner-Eddy P."/>
            <person name="Boore J.L."/>
            <person name="Chibucos M.C."/>
            <person name="Coates M."/>
            <person name="Dehal P."/>
            <person name="Delehaunty K."/>
            <person name="Dong S."/>
            <person name="Downton P."/>
            <person name="Dumas B."/>
            <person name="Fabro G."/>
            <person name="Fronick C."/>
            <person name="Fuerstenberg S.I."/>
            <person name="Fulton L."/>
            <person name="Gaulin E."/>
            <person name="Govers F."/>
            <person name="Hughes L."/>
            <person name="Humphray S."/>
            <person name="Jiang R.H."/>
            <person name="Judelson H."/>
            <person name="Kamoun S."/>
            <person name="Kyung K."/>
            <person name="Meijer H."/>
            <person name="Minx P."/>
            <person name="Morris P."/>
            <person name="Nelson J."/>
            <person name="Phuntumart V."/>
            <person name="Qutob D."/>
            <person name="Rehmany A."/>
            <person name="Rougon-Cardoso A."/>
            <person name="Ryden P."/>
            <person name="Torto-Alalibo T."/>
            <person name="Studholme D."/>
            <person name="Wang Y."/>
            <person name="Win J."/>
            <person name="Wood J."/>
            <person name="Clifton S.W."/>
            <person name="Rogers J."/>
            <person name="Van den Ackerveken G."/>
            <person name="Jones J.D."/>
            <person name="McDowell J.M."/>
            <person name="Beynon J."/>
            <person name="Tyler B.M."/>
        </authorList>
    </citation>
    <scope>NUCLEOTIDE SEQUENCE [LARGE SCALE GENOMIC DNA]</scope>
    <source>
        <strain evidence="2">Emoy2</strain>
    </source>
</reference>
<sequence>MTTNDQLDGGGEYMNVDLFCKEAVYLVSRPAQEFVAASRESGYEFGKSDVKKGYKVYLQKDNVVVVTQHVANIETLIQEQNLMLQSSMEESGCDELIHSEGADDRDLTITAEEEATIPCSKANLPSEVAVEAPQAHVKLKKEEKACELSMENDSATNWTKKKQSTTYCVTLD</sequence>
<dbReference type="AlphaFoldDB" id="M4B418"/>